<evidence type="ECO:0000313" key="3">
    <source>
        <dbReference type="Proteomes" id="UP000076532"/>
    </source>
</evidence>
<evidence type="ECO:0000256" key="1">
    <source>
        <dbReference type="SAM" id="Phobius"/>
    </source>
</evidence>
<dbReference type="EMBL" id="KV417480">
    <property type="protein sequence ID" value="KZP34715.1"/>
    <property type="molecule type" value="Genomic_DNA"/>
</dbReference>
<feature type="transmembrane region" description="Helical" evidence="1">
    <location>
        <begin position="20"/>
        <end position="39"/>
    </location>
</feature>
<dbReference type="AlphaFoldDB" id="A0A166XEX9"/>
<sequence>MIVAELVVPRYIYSLSKYTGLAVHVRTIILAFVFVYFCLQHVRRTSRFFFDFPRGFHDTPLRRVPQLPRCSFQRGPQEAAVSFMKGKCRTRLQFLVPNILILKPPFQHTPTYTRSPAGLTSLRFEQCQVPTLYLVGRLASV</sequence>
<keyword evidence="1" id="KW-0812">Transmembrane</keyword>
<gene>
    <name evidence="2" type="ORF">FIBSPDRAFT_14825</name>
</gene>
<organism evidence="2 3">
    <name type="scientific">Athelia psychrophila</name>
    <dbReference type="NCBI Taxonomy" id="1759441"/>
    <lineage>
        <taxon>Eukaryota</taxon>
        <taxon>Fungi</taxon>
        <taxon>Dikarya</taxon>
        <taxon>Basidiomycota</taxon>
        <taxon>Agaricomycotina</taxon>
        <taxon>Agaricomycetes</taxon>
        <taxon>Agaricomycetidae</taxon>
        <taxon>Atheliales</taxon>
        <taxon>Atheliaceae</taxon>
        <taxon>Athelia</taxon>
    </lineage>
</organism>
<evidence type="ECO:0000313" key="2">
    <source>
        <dbReference type="EMBL" id="KZP34715.1"/>
    </source>
</evidence>
<keyword evidence="3" id="KW-1185">Reference proteome</keyword>
<name>A0A166XEX9_9AGAM</name>
<protein>
    <submittedName>
        <fullName evidence="2">Uncharacterized protein</fullName>
    </submittedName>
</protein>
<keyword evidence="1" id="KW-0472">Membrane</keyword>
<dbReference type="Proteomes" id="UP000076532">
    <property type="component" value="Unassembled WGS sequence"/>
</dbReference>
<proteinExistence type="predicted"/>
<accession>A0A166XEX9</accession>
<reference evidence="2 3" key="1">
    <citation type="journal article" date="2016" name="Mol. Biol. Evol.">
        <title>Comparative Genomics of Early-Diverging Mushroom-Forming Fungi Provides Insights into the Origins of Lignocellulose Decay Capabilities.</title>
        <authorList>
            <person name="Nagy L.G."/>
            <person name="Riley R."/>
            <person name="Tritt A."/>
            <person name="Adam C."/>
            <person name="Daum C."/>
            <person name="Floudas D."/>
            <person name="Sun H."/>
            <person name="Yadav J.S."/>
            <person name="Pangilinan J."/>
            <person name="Larsson K.H."/>
            <person name="Matsuura K."/>
            <person name="Barry K."/>
            <person name="Labutti K."/>
            <person name="Kuo R."/>
            <person name="Ohm R.A."/>
            <person name="Bhattacharya S.S."/>
            <person name="Shirouzu T."/>
            <person name="Yoshinaga Y."/>
            <person name="Martin F.M."/>
            <person name="Grigoriev I.V."/>
            <person name="Hibbett D.S."/>
        </authorList>
    </citation>
    <scope>NUCLEOTIDE SEQUENCE [LARGE SCALE GENOMIC DNA]</scope>
    <source>
        <strain evidence="2 3">CBS 109695</strain>
    </source>
</reference>
<keyword evidence="1" id="KW-1133">Transmembrane helix</keyword>